<keyword evidence="2" id="KW-1185">Reference proteome</keyword>
<gene>
    <name evidence="1" type="ordered locus">ECH_0358</name>
</gene>
<dbReference type="AlphaFoldDB" id="Q2GHA5"/>
<evidence type="ECO:0000313" key="2">
    <source>
        <dbReference type="Proteomes" id="UP000008320"/>
    </source>
</evidence>
<organism evidence="1 2">
    <name type="scientific">Ehrlichia chaffeensis (strain ATCC CRL-10679 / Arkansas)</name>
    <dbReference type="NCBI Taxonomy" id="205920"/>
    <lineage>
        <taxon>Bacteria</taxon>
        <taxon>Pseudomonadati</taxon>
        <taxon>Pseudomonadota</taxon>
        <taxon>Alphaproteobacteria</taxon>
        <taxon>Rickettsiales</taxon>
        <taxon>Anaplasmataceae</taxon>
        <taxon>Ehrlichia</taxon>
    </lineage>
</organism>
<dbReference type="Proteomes" id="UP000008320">
    <property type="component" value="Chromosome"/>
</dbReference>
<proteinExistence type="predicted"/>
<dbReference type="EMBL" id="CP000236">
    <property type="protein sequence ID" value="ABD45345.1"/>
    <property type="molecule type" value="Genomic_DNA"/>
</dbReference>
<dbReference type="STRING" id="205920.ECH_0358"/>
<sequence>MLIKLMKSFYFYNEELSRYIYHKRMYCLLVKPSEVVFGI</sequence>
<protein>
    <submittedName>
        <fullName evidence="1">Uncharacterized protein</fullName>
    </submittedName>
</protein>
<dbReference type="KEGG" id="ech:ECH_0358"/>
<reference evidence="1 2" key="1">
    <citation type="journal article" date="2006" name="PLoS Genet.">
        <title>Comparative genomics of emerging human ehrlichiosis agents.</title>
        <authorList>
            <person name="Dunning Hotopp J.C."/>
            <person name="Lin M."/>
            <person name="Madupu R."/>
            <person name="Crabtree J."/>
            <person name="Angiuoli S.V."/>
            <person name="Eisen J.A."/>
            <person name="Seshadri R."/>
            <person name="Ren Q."/>
            <person name="Wu M."/>
            <person name="Utterback T.R."/>
            <person name="Smith S."/>
            <person name="Lewis M."/>
            <person name="Khouri H."/>
            <person name="Zhang C."/>
            <person name="Niu H."/>
            <person name="Lin Q."/>
            <person name="Ohashi N."/>
            <person name="Zhi N."/>
            <person name="Nelson W."/>
            <person name="Brinkac L.M."/>
            <person name="Dodson R.J."/>
            <person name="Rosovitz M.J."/>
            <person name="Sundaram J."/>
            <person name="Daugherty S.C."/>
            <person name="Davidsen T."/>
            <person name="Durkin A.S."/>
            <person name="Gwinn M."/>
            <person name="Haft D.H."/>
            <person name="Selengut J.D."/>
            <person name="Sullivan S.A."/>
            <person name="Zafar N."/>
            <person name="Zhou L."/>
            <person name="Benahmed F."/>
            <person name="Forberger H."/>
            <person name="Halpin R."/>
            <person name="Mulligan S."/>
            <person name="Robinson J."/>
            <person name="White O."/>
            <person name="Rikihisa Y."/>
            <person name="Tettelin H."/>
        </authorList>
    </citation>
    <scope>NUCLEOTIDE SEQUENCE [LARGE SCALE GENOMIC DNA]</scope>
    <source>
        <strain evidence="2">ATCC CRL-10679 / Arkansas</strain>
    </source>
</reference>
<dbReference type="HOGENOM" id="CLU_3308869_0_0_5"/>
<name>Q2GHA5_EHRCR</name>
<accession>Q2GHA5</accession>
<evidence type="ECO:0000313" key="1">
    <source>
        <dbReference type="EMBL" id="ABD45345.1"/>
    </source>
</evidence>